<proteinExistence type="predicted"/>
<accession>A0A7V5VE46</accession>
<dbReference type="Pfam" id="PF04608">
    <property type="entry name" value="PgpA"/>
    <property type="match status" value="1"/>
</dbReference>
<dbReference type="SUPFAM" id="SSF101307">
    <property type="entry name" value="YutG-like"/>
    <property type="match status" value="1"/>
</dbReference>
<name>A0A7V5VE46_CALAY</name>
<evidence type="ECO:0000256" key="1">
    <source>
        <dbReference type="SAM" id="Phobius"/>
    </source>
</evidence>
<dbReference type="InterPro" id="IPR036681">
    <property type="entry name" value="PgpA-like_sf"/>
</dbReference>
<dbReference type="EMBL" id="DRLI01000008">
    <property type="protein sequence ID" value="HHM01390.1"/>
    <property type="molecule type" value="Genomic_DNA"/>
</dbReference>
<dbReference type="PANTHER" id="PTHR36305">
    <property type="entry name" value="PHOSPHATIDYLGLYCEROPHOSPHATASE A"/>
    <property type="match status" value="1"/>
</dbReference>
<sequence>MAEPLKNGNGTFWAARILTSVGGLGFFPLFPGTVTSLAGAALFLWLTPDKATLLVAVIAVSFLGILLTPRIEARRGKDAGEITLDELAGQWCAFILVENISWPVVLAGFILFRVFDIIKPFGIDRLQTLPGGYGVVLDDLLAGFYSALVLALLHYFGVF</sequence>
<dbReference type="AlphaFoldDB" id="A0A7V5VE46"/>
<feature type="transmembrane region" description="Helical" evidence="1">
    <location>
        <begin position="135"/>
        <end position="156"/>
    </location>
</feature>
<keyword evidence="1" id="KW-1133">Transmembrane helix</keyword>
<dbReference type="GO" id="GO:0008962">
    <property type="term" value="F:phosphatidylglycerophosphatase activity"/>
    <property type="evidence" value="ECO:0007669"/>
    <property type="project" value="InterPro"/>
</dbReference>
<protein>
    <submittedName>
        <fullName evidence="3">Phosphatidylglycerophosphatase A</fullName>
    </submittedName>
</protein>
<evidence type="ECO:0000313" key="3">
    <source>
        <dbReference type="EMBL" id="HHM01390.1"/>
    </source>
</evidence>
<dbReference type="GO" id="GO:0006629">
    <property type="term" value="P:lipid metabolic process"/>
    <property type="evidence" value="ECO:0007669"/>
    <property type="project" value="InterPro"/>
</dbReference>
<gene>
    <name evidence="3" type="ORF">ENJ15_00135</name>
</gene>
<feature type="domain" description="YutG/PgpA" evidence="2">
    <location>
        <begin position="18"/>
        <end position="154"/>
    </location>
</feature>
<dbReference type="Proteomes" id="UP000885771">
    <property type="component" value="Unassembled WGS sequence"/>
</dbReference>
<dbReference type="InterPro" id="IPR026037">
    <property type="entry name" value="PgpA"/>
</dbReference>
<dbReference type="PANTHER" id="PTHR36305:SF1">
    <property type="entry name" value="PHOSPHATIDYLGLYCEROPHOSPHATASE A"/>
    <property type="match status" value="1"/>
</dbReference>
<reference evidence="3" key="1">
    <citation type="journal article" date="2020" name="mSystems">
        <title>Genome- and Community-Level Interaction Insights into Carbon Utilization and Element Cycling Functions of Hydrothermarchaeota in Hydrothermal Sediment.</title>
        <authorList>
            <person name="Zhou Z."/>
            <person name="Liu Y."/>
            <person name="Xu W."/>
            <person name="Pan J."/>
            <person name="Luo Z.H."/>
            <person name="Li M."/>
        </authorList>
    </citation>
    <scope>NUCLEOTIDE SEQUENCE [LARGE SCALE GENOMIC DNA]</scope>
    <source>
        <strain evidence="3">HyVt-460</strain>
    </source>
</reference>
<dbReference type="PIRSF" id="PIRSF006162">
    <property type="entry name" value="PgpA"/>
    <property type="match status" value="1"/>
</dbReference>
<organism evidence="3">
    <name type="scientific">Caldithrix abyssi</name>
    <dbReference type="NCBI Taxonomy" id="187145"/>
    <lineage>
        <taxon>Bacteria</taxon>
        <taxon>Pseudomonadati</taxon>
        <taxon>Calditrichota</taxon>
        <taxon>Calditrichia</taxon>
        <taxon>Calditrichales</taxon>
        <taxon>Calditrichaceae</taxon>
        <taxon>Caldithrix</taxon>
    </lineage>
</organism>
<feature type="transmembrane region" description="Helical" evidence="1">
    <location>
        <begin position="91"/>
        <end position="115"/>
    </location>
</feature>
<dbReference type="InterPro" id="IPR007686">
    <property type="entry name" value="YutG/PgpA"/>
</dbReference>
<dbReference type="CDD" id="cd06971">
    <property type="entry name" value="PgpA"/>
    <property type="match status" value="1"/>
</dbReference>
<comment type="caution">
    <text evidence="3">The sequence shown here is derived from an EMBL/GenBank/DDBJ whole genome shotgun (WGS) entry which is preliminary data.</text>
</comment>
<keyword evidence="1" id="KW-0812">Transmembrane</keyword>
<keyword evidence="1" id="KW-0472">Membrane</keyword>
<evidence type="ECO:0000259" key="2">
    <source>
        <dbReference type="Pfam" id="PF04608"/>
    </source>
</evidence>
<feature type="transmembrane region" description="Helical" evidence="1">
    <location>
        <begin position="51"/>
        <end position="71"/>
    </location>
</feature>